<dbReference type="GO" id="GO:0000155">
    <property type="term" value="F:phosphorelay sensor kinase activity"/>
    <property type="evidence" value="ECO:0007669"/>
    <property type="project" value="InterPro"/>
</dbReference>
<keyword evidence="6" id="KW-0175">Coiled coil</keyword>
<evidence type="ECO:0000259" key="7">
    <source>
        <dbReference type="PROSITE" id="PS50109"/>
    </source>
</evidence>
<dbReference type="Gene3D" id="3.30.565.10">
    <property type="entry name" value="Histidine kinase-like ATPase, C-terminal domain"/>
    <property type="match status" value="1"/>
</dbReference>
<dbReference type="InterPro" id="IPR005467">
    <property type="entry name" value="His_kinase_dom"/>
</dbReference>
<dbReference type="Pfam" id="PF02518">
    <property type="entry name" value="HATPase_c"/>
    <property type="match status" value="1"/>
</dbReference>
<evidence type="ECO:0000313" key="8">
    <source>
        <dbReference type="EMBL" id="QIZ69466.1"/>
    </source>
</evidence>
<dbReference type="PROSITE" id="PS50109">
    <property type="entry name" value="HIS_KIN"/>
    <property type="match status" value="1"/>
</dbReference>
<dbReference type="CDD" id="cd00082">
    <property type="entry name" value="HisKA"/>
    <property type="match status" value="1"/>
</dbReference>
<dbReference type="EC" id="2.7.13.3" evidence="2"/>
<dbReference type="PANTHER" id="PTHR43065:SF50">
    <property type="entry name" value="HISTIDINE KINASE"/>
    <property type="match status" value="1"/>
</dbReference>
<evidence type="ECO:0000313" key="9">
    <source>
        <dbReference type="Proteomes" id="UP000500857"/>
    </source>
</evidence>
<dbReference type="RefSeq" id="WP_168567623.1">
    <property type="nucleotide sequence ID" value="NZ_CP051167.1"/>
</dbReference>
<evidence type="ECO:0000256" key="6">
    <source>
        <dbReference type="SAM" id="Coils"/>
    </source>
</evidence>
<dbReference type="InterPro" id="IPR003661">
    <property type="entry name" value="HisK_dim/P_dom"/>
</dbReference>
<protein>
    <recommendedName>
        <fullName evidence="2">histidine kinase</fullName>
        <ecNumber evidence="2">2.7.13.3</ecNumber>
    </recommendedName>
</protein>
<reference evidence="8 9" key="1">
    <citation type="submission" date="2020-04" db="EMBL/GenBank/DDBJ databases">
        <authorList>
            <person name="Basu S."/>
            <person name="Maruthanayagam V."/>
            <person name="Chakraborty S."/>
            <person name="Pramanik A."/>
            <person name="Mukherjee J."/>
            <person name="Brink B."/>
        </authorList>
    </citation>
    <scope>NUCLEOTIDE SEQUENCE [LARGE SCALE GENOMIC DNA]</scope>
    <source>
        <strain evidence="8 9">AP17</strain>
    </source>
</reference>
<dbReference type="Gene3D" id="1.10.287.130">
    <property type="match status" value="1"/>
</dbReference>
<keyword evidence="3" id="KW-0597">Phosphoprotein</keyword>
<dbReference type="InterPro" id="IPR004358">
    <property type="entry name" value="Sig_transdc_His_kin-like_C"/>
</dbReference>
<sequence length="321" mass="36380">MTEANLQQLEQRNAELEKTIEQLKGAIAQKDTKVEEIAGELERLQGHMIQMEKMAMLGQMVSGISHDINNPINFIYGNLPYVEEHIDDLFRVLEVYQSVCPENSEEIEDILDEVELDYVLDDLPRIVNSMKVGADRIRSLVLTLRNFYRLDEPQMKAANLEEGIDNTLVLLNNRYKQNITVVKEFEELPEVECYINQLNQVFMNLLSNAIDVLLDESSQEEATEDRPKKKREIAIVTKRLDESSVSIAITDNGAGIPSELEERIFEPFFTTKPMGVGTGLGLSISRQIIEQTHHGRLYCHSTLGEGSTFTIELPISQPQAG</sequence>
<dbReference type="InterPro" id="IPR003594">
    <property type="entry name" value="HATPase_dom"/>
</dbReference>
<name>A0A6H1TTC3_9CYAN</name>
<accession>A0A6H1TTC3</accession>
<keyword evidence="5" id="KW-0902">Two-component regulatory system</keyword>
<dbReference type="InterPro" id="IPR036097">
    <property type="entry name" value="HisK_dim/P_sf"/>
</dbReference>
<evidence type="ECO:0000256" key="4">
    <source>
        <dbReference type="ARBA" id="ARBA00022777"/>
    </source>
</evidence>
<dbReference type="InterPro" id="IPR036890">
    <property type="entry name" value="HATPase_C_sf"/>
</dbReference>
<evidence type="ECO:0000256" key="3">
    <source>
        <dbReference type="ARBA" id="ARBA00022553"/>
    </source>
</evidence>
<dbReference type="SUPFAM" id="SSF55874">
    <property type="entry name" value="ATPase domain of HSP90 chaperone/DNA topoisomerase II/histidine kinase"/>
    <property type="match status" value="1"/>
</dbReference>
<dbReference type="SUPFAM" id="SSF47384">
    <property type="entry name" value="Homodimeric domain of signal transducing histidine kinase"/>
    <property type="match status" value="1"/>
</dbReference>
<gene>
    <name evidence="8" type="ORF">HCG48_01745</name>
</gene>
<dbReference type="Proteomes" id="UP000500857">
    <property type="component" value="Chromosome"/>
</dbReference>
<dbReference type="PANTHER" id="PTHR43065">
    <property type="entry name" value="SENSOR HISTIDINE KINASE"/>
    <property type="match status" value="1"/>
</dbReference>
<dbReference type="PRINTS" id="PR00344">
    <property type="entry name" value="BCTRLSENSOR"/>
</dbReference>
<feature type="domain" description="Histidine kinase" evidence="7">
    <location>
        <begin position="63"/>
        <end position="317"/>
    </location>
</feature>
<feature type="coiled-coil region" evidence="6">
    <location>
        <begin position="6"/>
        <end position="33"/>
    </location>
</feature>
<organism evidence="8 9">
    <name type="scientific">Oxynema aestuarii AP17</name>
    <dbReference type="NCBI Taxonomy" id="2064643"/>
    <lineage>
        <taxon>Bacteria</taxon>
        <taxon>Bacillati</taxon>
        <taxon>Cyanobacteriota</taxon>
        <taxon>Cyanophyceae</taxon>
        <taxon>Oscillatoriophycideae</taxon>
        <taxon>Oscillatoriales</taxon>
        <taxon>Oscillatoriaceae</taxon>
        <taxon>Oxynema</taxon>
        <taxon>Oxynema aestuarii</taxon>
    </lineage>
</organism>
<evidence type="ECO:0000256" key="2">
    <source>
        <dbReference type="ARBA" id="ARBA00012438"/>
    </source>
</evidence>
<keyword evidence="4 8" id="KW-0418">Kinase</keyword>
<dbReference type="KEGG" id="oxy:HCG48_01745"/>
<keyword evidence="4 8" id="KW-0808">Transferase</keyword>
<proteinExistence type="predicted"/>
<evidence type="ECO:0000256" key="5">
    <source>
        <dbReference type="ARBA" id="ARBA00023012"/>
    </source>
</evidence>
<dbReference type="AlphaFoldDB" id="A0A6H1TTC3"/>
<keyword evidence="9" id="KW-1185">Reference proteome</keyword>
<dbReference type="EMBL" id="CP051167">
    <property type="protein sequence ID" value="QIZ69466.1"/>
    <property type="molecule type" value="Genomic_DNA"/>
</dbReference>
<dbReference type="SMART" id="SM00387">
    <property type="entry name" value="HATPase_c"/>
    <property type="match status" value="1"/>
</dbReference>
<comment type="catalytic activity">
    <reaction evidence="1">
        <text>ATP + protein L-histidine = ADP + protein N-phospho-L-histidine.</text>
        <dbReference type="EC" id="2.7.13.3"/>
    </reaction>
</comment>
<evidence type="ECO:0000256" key="1">
    <source>
        <dbReference type="ARBA" id="ARBA00000085"/>
    </source>
</evidence>